<dbReference type="AlphaFoldDB" id="A0A543Q1U8"/>
<gene>
    <name evidence="4" type="ORF">DLNHIDIE_00169</name>
</gene>
<dbReference type="Pfam" id="PF07282">
    <property type="entry name" value="Cas12f1-like_TNB"/>
    <property type="match status" value="1"/>
</dbReference>
<keyword evidence="1" id="KW-0238">DNA-binding</keyword>
<feature type="compositionally biased region" description="Basic and acidic residues" evidence="2">
    <location>
        <begin position="570"/>
        <end position="579"/>
    </location>
</feature>
<proteinExistence type="predicted"/>
<reference evidence="4 5" key="1">
    <citation type="submission" date="2019-03" db="EMBL/GenBank/DDBJ databases">
        <title>New insights into Acidothiobacillus thiooxidans sulfur metabolism through coupled gene expression, solution geochemistry, microscopy and spectroscopy analyses.</title>
        <authorList>
            <person name="Camacho D."/>
            <person name="Frazao R."/>
            <person name="Fouillen A."/>
            <person name="Nanci A."/>
            <person name="Lang B.F."/>
            <person name="Apte S.C."/>
            <person name="Baron C."/>
            <person name="Warren L.A."/>
        </authorList>
    </citation>
    <scope>NUCLEOTIDE SEQUENCE [LARGE SCALE GENOMIC DNA]</scope>
    <source>
        <strain evidence="4 5">ATCC 19377</strain>
    </source>
</reference>
<dbReference type="Proteomes" id="UP000315403">
    <property type="component" value="Unassembled WGS sequence"/>
</dbReference>
<dbReference type="RefSeq" id="WP_158627748.1">
    <property type="nucleotide sequence ID" value="NZ_SZUV01000001.1"/>
</dbReference>
<feature type="domain" description="Cas12f1-like TNB" evidence="3">
    <location>
        <begin position="435"/>
        <end position="497"/>
    </location>
</feature>
<accession>A0A543Q1U8</accession>
<feature type="region of interest" description="Disordered" evidence="2">
    <location>
        <begin position="547"/>
        <end position="579"/>
    </location>
</feature>
<comment type="caution">
    <text evidence="4">The sequence shown here is derived from an EMBL/GenBank/DDBJ whole genome shotgun (WGS) entry which is preliminary data.</text>
</comment>
<evidence type="ECO:0000259" key="3">
    <source>
        <dbReference type="Pfam" id="PF07282"/>
    </source>
</evidence>
<name>A0A543Q1U8_ACITH</name>
<dbReference type="EMBL" id="SZUV01000001">
    <property type="protein sequence ID" value="TQN50316.1"/>
    <property type="molecule type" value="Genomic_DNA"/>
</dbReference>
<organism evidence="4 5">
    <name type="scientific">Acidithiobacillus thiooxidans ATCC 19377</name>
    <dbReference type="NCBI Taxonomy" id="637390"/>
    <lineage>
        <taxon>Bacteria</taxon>
        <taxon>Pseudomonadati</taxon>
        <taxon>Pseudomonadota</taxon>
        <taxon>Acidithiobacillia</taxon>
        <taxon>Acidithiobacillales</taxon>
        <taxon>Acidithiobacillaceae</taxon>
        <taxon>Acidithiobacillus</taxon>
    </lineage>
</organism>
<dbReference type="GO" id="GO:0003677">
    <property type="term" value="F:DNA binding"/>
    <property type="evidence" value="ECO:0007669"/>
    <property type="project" value="UniProtKB-KW"/>
</dbReference>
<feature type="compositionally biased region" description="Polar residues" evidence="2">
    <location>
        <begin position="557"/>
        <end position="567"/>
    </location>
</feature>
<dbReference type="InterPro" id="IPR010095">
    <property type="entry name" value="Cas12f1-like_TNB"/>
</dbReference>
<evidence type="ECO:0000313" key="4">
    <source>
        <dbReference type="EMBL" id="TQN50316.1"/>
    </source>
</evidence>
<evidence type="ECO:0000256" key="2">
    <source>
        <dbReference type="SAM" id="MobiDB-lite"/>
    </source>
</evidence>
<evidence type="ECO:0000256" key="1">
    <source>
        <dbReference type="ARBA" id="ARBA00023125"/>
    </source>
</evidence>
<sequence>MSKRKKTRYPVEVRATRLTSNKHIANTEKFDKAMRLFDRVTALKNRMSAYCFAHLRDLITDPYAFKAQYKAFNNNADLNAWETQSLFHEVVDFYVNSYQQRMERKQIFVQGSWKKTRYQKNLYRKPKAGEYSEDGRILVHAKGDIKSFELIRRKTHMTGIVKYLCYMNLDTFDPEHMTNTTMQAVLLFCRHYHPQRWQRACRVARAIQDRMIGSMKPIHFTSGAHRRHPVESKSLVVEDQSNGQYRWWYQLRLGKGKEAEFIRLPLLFNAQRKKPEDLRLDAVHVCYVRNGSQFMVGATYEAPPLEFSPTGIGIDTSVGIDVNTKNNLMALSNGQTYDYDRSAISALILLVDKITRNGTPNLTFRERARWEKLCRVNEWRIKRIIHDMLDALQAAGVTDLMVEDLDMRGDATFLEHHALKIKYSRLLRLLRLSHLKDWIGSQAEKRGMRMHRTNPAYTSQECPECHFVHRGNRTTQEVFACMACGFSGPADTVAACNTRFRVLADVPRGPSALLHTFDVYGRAVPKPIARSRLKEIVEKKLHQSVSPGHFTEPLGPGSTNKVGTNTPALVKDKAPSHSR</sequence>
<evidence type="ECO:0000313" key="5">
    <source>
        <dbReference type="Proteomes" id="UP000315403"/>
    </source>
</evidence>
<protein>
    <recommendedName>
        <fullName evidence="3">Cas12f1-like TNB domain-containing protein</fullName>
    </recommendedName>
</protein>